<sequence length="74" mass="8562">MFDKCQVQVMNLRNESVKCDSNEYLDTAHQEFQQRSLSLSMSLTQNQNITEANISDNSDNENSDEESLYQEPIL</sequence>
<keyword evidence="3" id="KW-1185">Reference proteome</keyword>
<accession>A0A9N9GI97</accession>
<dbReference type="AlphaFoldDB" id="A0A9N9GI97"/>
<feature type="compositionally biased region" description="Acidic residues" evidence="1">
    <location>
        <begin position="58"/>
        <end position="68"/>
    </location>
</feature>
<dbReference type="Proteomes" id="UP000789405">
    <property type="component" value="Unassembled WGS sequence"/>
</dbReference>
<evidence type="ECO:0000313" key="3">
    <source>
        <dbReference type="Proteomes" id="UP000789405"/>
    </source>
</evidence>
<name>A0A9N9GI97_9GLOM</name>
<evidence type="ECO:0000256" key="1">
    <source>
        <dbReference type="SAM" id="MobiDB-lite"/>
    </source>
</evidence>
<reference evidence="2" key="1">
    <citation type="submission" date="2021-06" db="EMBL/GenBank/DDBJ databases">
        <authorList>
            <person name="Kallberg Y."/>
            <person name="Tangrot J."/>
            <person name="Rosling A."/>
        </authorList>
    </citation>
    <scope>NUCLEOTIDE SEQUENCE</scope>
    <source>
        <strain evidence="2">MA453B</strain>
    </source>
</reference>
<protein>
    <submittedName>
        <fullName evidence="2">9267_t:CDS:1</fullName>
    </submittedName>
</protein>
<organism evidence="2 3">
    <name type="scientific">Dentiscutata erythropus</name>
    <dbReference type="NCBI Taxonomy" id="1348616"/>
    <lineage>
        <taxon>Eukaryota</taxon>
        <taxon>Fungi</taxon>
        <taxon>Fungi incertae sedis</taxon>
        <taxon>Mucoromycota</taxon>
        <taxon>Glomeromycotina</taxon>
        <taxon>Glomeromycetes</taxon>
        <taxon>Diversisporales</taxon>
        <taxon>Gigasporaceae</taxon>
        <taxon>Dentiscutata</taxon>
    </lineage>
</organism>
<feature type="region of interest" description="Disordered" evidence="1">
    <location>
        <begin position="51"/>
        <end position="74"/>
    </location>
</feature>
<evidence type="ECO:0000313" key="2">
    <source>
        <dbReference type="EMBL" id="CAG8607982.1"/>
    </source>
</evidence>
<gene>
    <name evidence="2" type="ORF">DERYTH_LOCUS7986</name>
</gene>
<dbReference type="EMBL" id="CAJVPY010004021">
    <property type="protein sequence ID" value="CAG8607982.1"/>
    <property type="molecule type" value="Genomic_DNA"/>
</dbReference>
<comment type="caution">
    <text evidence="2">The sequence shown here is derived from an EMBL/GenBank/DDBJ whole genome shotgun (WGS) entry which is preliminary data.</text>
</comment>
<proteinExistence type="predicted"/>